<organism evidence="1 2">
    <name type="scientific">Mucilaginibacter sabulilitoris</name>
    <dbReference type="NCBI Taxonomy" id="1173583"/>
    <lineage>
        <taxon>Bacteria</taxon>
        <taxon>Pseudomonadati</taxon>
        <taxon>Bacteroidota</taxon>
        <taxon>Sphingobacteriia</taxon>
        <taxon>Sphingobacteriales</taxon>
        <taxon>Sphingobacteriaceae</taxon>
        <taxon>Mucilaginibacter</taxon>
    </lineage>
</organism>
<dbReference type="EMBL" id="CP139558">
    <property type="protein sequence ID" value="WPU91865.1"/>
    <property type="molecule type" value="Genomic_DNA"/>
</dbReference>
<gene>
    <name evidence="1" type="ORF">SNE25_21345</name>
</gene>
<name>A0ABZ0TJZ2_9SPHI</name>
<dbReference type="RefSeq" id="WP_321561031.1">
    <property type="nucleotide sequence ID" value="NZ_CP139558.1"/>
</dbReference>
<evidence type="ECO:0000313" key="2">
    <source>
        <dbReference type="Proteomes" id="UP001324380"/>
    </source>
</evidence>
<reference evidence="1 2" key="1">
    <citation type="submission" date="2023-11" db="EMBL/GenBank/DDBJ databases">
        <title>Analysis of the Genomes of Mucilaginibacter gossypii cycad 4 and M. sabulilitoris SNA2: microbes with the potential for plant growth promotion.</title>
        <authorList>
            <person name="Hirsch A.M."/>
            <person name="Humm E."/>
            <person name="Rubbi M."/>
            <person name="Del Vecchio G."/>
            <person name="Ha S.M."/>
            <person name="Pellegrini M."/>
            <person name="Gunsalus R.P."/>
        </authorList>
    </citation>
    <scope>NUCLEOTIDE SEQUENCE [LARGE SCALE GENOMIC DNA]</scope>
    <source>
        <strain evidence="1 2">SNA2</strain>
    </source>
</reference>
<dbReference type="Proteomes" id="UP001324380">
    <property type="component" value="Chromosome"/>
</dbReference>
<proteinExistence type="predicted"/>
<accession>A0ABZ0TJZ2</accession>
<protein>
    <submittedName>
        <fullName evidence="1">Uncharacterized protein</fullName>
    </submittedName>
</protein>
<sequence>MVLRFNAVLKVVNKHVSDYLNGAIRHYAALPKMPERVVSEGEFVLTVLQDGKEADVELRKMEASATRTLENFVDPDPQQVYKMLEDLAIQIGDSSKNY</sequence>
<evidence type="ECO:0000313" key="1">
    <source>
        <dbReference type="EMBL" id="WPU91865.1"/>
    </source>
</evidence>
<keyword evidence="2" id="KW-1185">Reference proteome</keyword>